<accession>A0A1N6GNX6</accession>
<dbReference type="RefSeq" id="WP_074260840.1">
    <property type="nucleotide sequence ID" value="NZ_FSRJ01000003.1"/>
</dbReference>
<reference evidence="4" key="1">
    <citation type="submission" date="2016-11" db="EMBL/GenBank/DDBJ databases">
        <authorList>
            <person name="Varghese N."/>
            <person name="Submissions S."/>
        </authorList>
    </citation>
    <scope>NUCLEOTIDE SEQUENCE [LARGE SCALE GENOMIC DNA]</scope>
    <source>
        <strain evidence="4">DSM 8595</strain>
    </source>
</reference>
<evidence type="ECO:0000313" key="4">
    <source>
        <dbReference type="Proteomes" id="UP000184699"/>
    </source>
</evidence>
<gene>
    <name evidence="3" type="ORF">SAMN05443544_2738</name>
</gene>
<proteinExistence type="predicted"/>
<dbReference type="OrthoDB" id="4871412at2"/>
<dbReference type="STRING" id="232089.SAMN05443544_2738"/>
<keyword evidence="4" id="KW-1185">Reference proteome</keyword>
<protein>
    <submittedName>
        <fullName evidence="3">Uncharacterized protein</fullName>
    </submittedName>
</protein>
<dbReference type="AlphaFoldDB" id="A0A1N6GNX6"/>
<keyword evidence="2" id="KW-0812">Transmembrane</keyword>
<dbReference type="EMBL" id="FSRJ01000003">
    <property type="protein sequence ID" value="SIO09185.1"/>
    <property type="molecule type" value="Genomic_DNA"/>
</dbReference>
<organism evidence="3 4">
    <name type="scientific">Agromyces cerinus subsp. cerinus</name>
    <dbReference type="NCBI Taxonomy" id="232089"/>
    <lineage>
        <taxon>Bacteria</taxon>
        <taxon>Bacillati</taxon>
        <taxon>Actinomycetota</taxon>
        <taxon>Actinomycetes</taxon>
        <taxon>Micrococcales</taxon>
        <taxon>Microbacteriaceae</taxon>
        <taxon>Agromyces</taxon>
    </lineage>
</organism>
<name>A0A1N6GNX6_9MICO</name>
<sequence length="129" mass="13424">MGTPDDEADAGATGRTAISSGRRPGGTIGTIAICAVICLQIALPLVALLQPPPQEFGFQMYSALGGVTAITVDADGVEHPVVDLDRIVAKNRPEIDWLPSLPEAICEADAAAVSVRVEQSGRVRSIECD</sequence>
<evidence type="ECO:0000313" key="3">
    <source>
        <dbReference type="EMBL" id="SIO09185.1"/>
    </source>
</evidence>
<evidence type="ECO:0000256" key="2">
    <source>
        <dbReference type="SAM" id="Phobius"/>
    </source>
</evidence>
<keyword evidence="2" id="KW-0472">Membrane</keyword>
<evidence type="ECO:0000256" key="1">
    <source>
        <dbReference type="SAM" id="MobiDB-lite"/>
    </source>
</evidence>
<feature type="transmembrane region" description="Helical" evidence="2">
    <location>
        <begin position="28"/>
        <end position="49"/>
    </location>
</feature>
<dbReference type="Proteomes" id="UP000184699">
    <property type="component" value="Unassembled WGS sequence"/>
</dbReference>
<feature type="region of interest" description="Disordered" evidence="1">
    <location>
        <begin position="1"/>
        <end position="21"/>
    </location>
</feature>
<keyword evidence="2" id="KW-1133">Transmembrane helix</keyword>